<keyword evidence="3" id="KW-1185">Reference proteome</keyword>
<evidence type="ECO:0000256" key="1">
    <source>
        <dbReference type="SAM" id="Phobius"/>
    </source>
</evidence>
<feature type="transmembrane region" description="Helical" evidence="1">
    <location>
        <begin position="54"/>
        <end position="73"/>
    </location>
</feature>
<gene>
    <name evidence="2" type="ORF">JOC77_000033</name>
</gene>
<keyword evidence="1" id="KW-0472">Membrane</keyword>
<sequence>MCGGVRFYLPENIDSPLCFVGEQPVYSMKMYLLKLDWAASLQRTRNLGVVNPSFTLFFTSSISLVYAVSLNLINNEQY</sequence>
<keyword evidence="1" id="KW-0812">Transmembrane</keyword>
<evidence type="ECO:0000313" key="3">
    <source>
        <dbReference type="Proteomes" id="UP000823486"/>
    </source>
</evidence>
<comment type="caution">
    <text evidence="2">The sequence shown here is derived from an EMBL/GenBank/DDBJ whole genome shotgun (WGS) entry which is preliminary data.</text>
</comment>
<name>A0ABS2QC87_9BACI</name>
<dbReference type="Proteomes" id="UP000823486">
    <property type="component" value="Unassembled WGS sequence"/>
</dbReference>
<keyword evidence="1" id="KW-1133">Transmembrane helix</keyword>
<protein>
    <submittedName>
        <fullName evidence="2">Uncharacterized protein</fullName>
    </submittedName>
</protein>
<organism evidence="2 3">
    <name type="scientific">Peribacillus deserti</name>
    <dbReference type="NCBI Taxonomy" id="673318"/>
    <lineage>
        <taxon>Bacteria</taxon>
        <taxon>Bacillati</taxon>
        <taxon>Bacillota</taxon>
        <taxon>Bacilli</taxon>
        <taxon>Bacillales</taxon>
        <taxon>Bacillaceae</taxon>
        <taxon>Peribacillus</taxon>
    </lineage>
</organism>
<proteinExistence type="predicted"/>
<reference evidence="2 3" key="1">
    <citation type="submission" date="2021-01" db="EMBL/GenBank/DDBJ databases">
        <title>Genomic Encyclopedia of Type Strains, Phase IV (KMG-IV): sequencing the most valuable type-strain genomes for metagenomic binning, comparative biology and taxonomic classification.</title>
        <authorList>
            <person name="Goeker M."/>
        </authorList>
    </citation>
    <scope>NUCLEOTIDE SEQUENCE [LARGE SCALE GENOMIC DNA]</scope>
    <source>
        <strain evidence="2 3">DSM 105482</strain>
    </source>
</reference>
<evidence type="ECO:0000313" key="2">
    <source>
        <dbReference type="EMBL" id="MBM7690630.1"/>
    </source>
</evidence>
<accession>A0ABS2QC87</accession>
<dbReference type="EMBL" id="JAFBFI010000001">
    <property type="protein sequence ID" value="MBM7690630.1"/>
    <property type="molecule type" value="Genomic_DNA"/>
</dbReference>